<gene>
    <name evidence="2" type="ORF">NCTC13184_00471</name>
</gene>
<organism evidence="2 3">
    <name type="scientific">Nocardia africana</name>
    <dbReference type="NCBI Taxonomy" id="134964"/>
    <lineage>
        <taxon>Bacteria</taxon>
        <taxon>Bacillati</taxon>
        <taxon>Actinomycetota</taxon>
        <taxon>Actinomycetes</taxon>
        <taxon>Mycobacteriales</taxon>
        <taxon>Nocardiaceae</taxon>
        <taxon>Nocardia</taxon>
    </lineage>
</organism>
<accession>A0A378WIM4</accession>
<evidence type="ECO:0000313" key="2">
    <source>
        <dbReference type="EMBL" id="SUA41138.1"/>
    </source>
</evidence>
<name>A0A378WIM4_9NOCA</name>
<evidence type="ECO:0000313" key="3">
    <source>
        <dbReference type="Proteomes" id="UP000255082"/>
    </source>
</evidence>
<dbReference type="RefSeq" id="WP_062965558.1">
    <property type="nucleotide sequence ID" value="NZ_JAJFOE010000001.1"/>
</dbReference>
<dbReference type="OrthoDB" id="4552624at2"/>
<sequence length="101" mass="11093">MKRGMVTENQLAIYCDSCGDLYTDADGESICFDSSHQAASYLAIGRDGWLYDGDQITCGGCRITAECDTHGHRFARSSESRSTSLRCDRCGAPDNEQENPK</sequence>
<feature type="region of interest" description="Disordered" evidence="1">
    <location>
        <begin position="77"/>
        <end position="101"/>
    </location>
</feature>
<protein>
    <submittedName>
        <fullName evidence="2">Uncharacterized protein</fullName>
    </submittedName>
</protein>
<reference evidence="2 3" key="1">
    <citation type="submission" date="2018-06" db="EMBL/GenBank/DDBJ databases">
        <authorList>
            <consortium name="Pathogen Informatics"/>
            <person name="Doyle S."/>
        </authorList>
    </citation>
    <scope>NUCLEOTIDE SEQUENCE [LARGE SCALE GENOMIC DNA]</scope>
    <source>
        <strain evidence="2 3">NCTC13184</strain>
    </source>
</reference>
<dbReference type="Proteomes" id="UP000255082">
    <property type="component" value="Unassembled WGS sequence"/>
</dbReference>
<dbReference type="EMBL" id="UGRU01000001">
    <property type="protein sequence ID" value="SUA41138.1"/>
    <property type="molecule type" value="Genomic_DNA"/>
</dbReference>
<evidence type="ECO:0000256" key="1">
    <source>
        <dbReference type="SAM" id="MobiDB-lite"/>
    </source>
</evidence>
<dbReference type="AlphaFoldDB" id="A0A378WIM4"/>
<proteinExistence type="predicted"/>